<dbReference type="GO" id="GO:0032543">
    <property type="term" value="P:mitochondrial translation"/>
    <property type="evidence" value="ECO:0007669"/>
    <property type="project" value="TreeGrafter"/>
</dbReference>
<name>A0A1E4TFR9_9ASCO</name>
<organism evidence="5 6">
    <name type="scientific">Tortispora caseinolytica NRRL Y-17796</name>
    <dbReference type="NCBI Taxonomy" id="767744"/>
    <lineage>
        <taxon>Eukaryota</taxon>
        <taxon>Fungi</taxon>
        <taxon>Dikarya</taxon>
        <taxon>Ascomycota</taxon>
        <taxon>Saccharomycotina</taxon>
        <taxon>Trigonopsidomycetes</taxon>
        <taxon>Trigonopsidales</taxon>
        <taxon>Trigonopsidaceae</taxon>
        <taxon>Tortispora</taxon>
    </lineage>
</organism>
<evidence type="ECO:0000256" key="3">
    <source>
        <dbReference type="ARBA" id="ARBA00023274"/>
    </source>
</evidence>
<gene>
    <name evidence="5" type="ORF">CANCADRAFT_2331</name>
</gene>
<dbReference type="PANTHER" id="PTHR13479">
    <property type="entry name" value="30S RIBOSOMAL PROTEIN S18"/>
    <property type="match status" value="1"/>
</dbReference>
<evidence type="ECO:0000256" key="1">
    <source>
        <dbReference type="ARBA" id="ARBA00005589"/>
    </source>
</evidence>
<evidence type="ECO:0000313" key="6">
    <source>
        <dbReference type="Proteomes" id="UP000095023"/>
    </source>
</evidence>
<evidence type="ECO:0000256" key="4">
    <source>
        <dbReference type="ARBA" id="ARBA00035264"/>
    </source>
</evidence>
<dbReference type="PANTHER" id="PTHR13479:SF40">
    <property type="entry name" value="SMALL RIBOSOMAL SUBUNIT PROTEIN BS18M"/>
    <property type="match status" value="1"/>
</dbReference>
<dbReference type="GO" id="GO:0003735">
    <property type="term" value="F:structural constituent of ribosome"/>
    <property type="evidence" value="ECO:0007669"/>
    <property type="project" value="InterPro"/>
</dbReference>
<protein>
    <recommendedName>
        <fullName evidence="4">Small ribosomal subunit protein bS18m</fullName>
    </recommendedName>
</protein>
<evidence type="ECO:0000256" key="2">
    <source>
        <dbReference type="ARBA" id="ARBA00022980"/>
    </source>
</evidence>
<proteinExistence type="inferred from homology"/>
<dbReference type="GO" id="GO:0005763">
    <property type="term" value="C:mitochondrial small ribosomal subunit"/>
    <property type="evidence" value="ECO:0007669"/>
    <property type="project" value="TreeGrafter"/>
</dbReference>
<dbReference type="Pfam" id="PF01084">
    <property type="entry name" value="Ribosomal_S18"/>
    <property type="match status" value="1"/>
</dbReference>
<evidence type="ECO:0000313" key="5">
    <source>
        <dbReference type="EMBL" id="ODV90600.1"/>
    </source>
</evidence>
<accession>A0A1E4TFR9</accession>
<dbReference type="OrthoDB" id="21463at2759"/>
<keyword evidence="3" id="KW-0687">Ribonucleoprotein</keyword>
<dbReference type="EMBL" id="KV453842">
    <property type="protein sequence ID" value="ODV90600.1"/>
    <property type="molecule type" value="Genomic_DNA"/>
</dbReference>
<dbReference type="GO" id="GO:0070181">
    <property type="term" value="F:small ribosomal subunit rRNA binding"/>
    <property type="evidence" value="ECO:0007669"/>
    <property type="project" value="TreeGrafter"/>
</dbReference>
<dbReference type="Proteomes" id="UP000095023">
    <property type="component" value="Unassembled WGS sequence"/>
</dbReference>
<reference evidence="6" key="1">
    <citation type="submission" date="2016-02" db="EMBL/GenBank/DDBJ databases">
        <title>Comparative genomics of biotechnologically important yeasts.</title>
        <authorList>
            <consortium name="DOE Joint Genome Institute"/>
            <person name="Riley R."/>
            <person name="Haridas S."/>
            <person name="Wolfe K.H."/>
            <person name="Lopes M.R."/>
            <person name="Hittinger C.T."/>
            <person name="Goker M."/>
            <person name="Salamov A."/>
            <person name="Wisecaver J."/>
            <person name="Long T.M."/>
            <person name="Aerts A.L."/>
            <person name="Barry K."/>
            <person name="Choi C."/>
            <person name="Clum A."/>
            <person name="Coughlan A.Y."/>
            <person name="Deshpande S."/>
            <person name="Douglass A.P."/>
            <person name="Hanson S.J."/>
            <person name="Klenk H.-P."/>
            <person name="Labutti K."/>
            <person name="Lapidus A."/>
            <person name="Lindquist E."/>
            <person name="Lipzen A."/>
            <person name="Meier-Kolthoff J.P."/>
            <person name="Ohm R.A."/>
            <person name="Otillar R.P."/>
            <person name="Pangilinan J."/>
            <person name="Peng Y."/>
            <person name="Rokas A."/>
            <person name="Rosa C.A."/>
            <person name="Scheuner C."/>
            <person name="Sibirny A.A."/>
            <person name="Slot J.C."/>
            <person name="Stielow J.B."/>
            <person name="Sun H."/>
            <person name="Kurtzman C.P."/>
            <person name="Blackwell M."/>
            <person name="Jeffries T.W."/>
            <person name="Grigoriev I.V."/>
        </authorList>
    </citation>
    <scope>NUCLEOTIDE SEQUENCE [LARGE SCALE GENOMIC DNA]</scope>
    <source>
        <strain evidence="6">NRRL Y-17796</strain>
    </source>
</reference>
<comment type="similarity">
    <text evidence="1">Belongs to the bacterial ribosomal protein bS18 family.</text>
</comment>
<dbReference type="InterPro" id="IPR001648">
    <property type="entry name" value="Ribosomal_bS18"/>
</dbReference>
<keyword evidence="6" id="KW-1185">Reference proteome</keyword>
<dbReference type="AlphaFoldDB" id="A0A1E4TFR9"/>
<dbReference type="SUPFAM" id="SSF46911">
    <property type="entry name" value="Ribosomal protein S18"/>
    <property type="match status" value="1"/>
</dbReference>
<dbReference type="Gene3D" id="4.10.640.10">
    <property type="entry name" value="Ribosomal protein S18"/>
    <property type="match status" value="1"/>
</dbReference>
<sequence>MLGRASFFNLKLSGVSLARRAYVRSNREPDLKEGGEVDAEEDAWAKMSNIVQKMQDASKYEQDSHDMASAEAIVHKATRILPVLNTSFSRYGTYKPYDLSLHKALTATSTTERVDPSMDNFQYAGVDPLKFTKDPVFLSQFLRVDGSIKGGRENGLEPRTQRRLTKAIKRARAAGLLSHTHVATSLINTKVTLPHVLETRLPSHKKEGE</sequence>
<keyword evidence="2" id="KW-0689">Ribosomal protein</keyword>
<dbReference type="InterPro" id="IPR036870">
    <property type="entry name" value="Ribosomal_bS18_sf"/>
</dbReference>